<dbReference type="PANTHER" id="PTHR47782">
    <property type="entry name" value="ZN(II)2CYS6 TRANSCRIPTION FACTOR (EUROFUNG)-RELATED"/>
    <property type="match status" value="1"/>
</dbReference>
<dbReference type="Gene3D" id="4.10.240.10">
    <property type="entry name" value="Zn(2)-C6 fungal-type DNA-binding domain"/>
    <property type="match status" value="1"/>
</dbReference>
<evidence type="ECO:0000259" key="10">
    <source>
        <dbReference type="PROSITE" id="PS50048"/>
    </source>
</evidence>
<evidence type="ECO:0000256" key="1">
    <source>
        <dbReference type="ARBA" id="ARBA00004123"/>
    </source>
</evidence>
<dbReference type="InterPro" id="IPR052202">
    <property type="entry name" value="Yeast_MetPath_Reg"/>
</dbReference>
<dbReference type="EMBL" id="BSXN01000091">
    <property type="protein sequence ID" value="GME67049.1"/>
    <property type="molecule type" value="Genomic_DNA"/>
</dbReference>
<feature type="region of interest" description="Disordered" evidence="9">
    <location>
        <begin position="247"/>
        <end position="266"/>
    </location>
</feature>
<dbReference type="Proteomes" id="UP001165120">
    <property type="component" value="Unassembled WGS sequence"/>
</dbReference>
<keyword evidence="5" id="KW-0238">DNA-binding</keyword>
<dbReference type="GO" id="GO:0045944">
    <property type="term" value="P:positive regulation of transcription by RNA polymerase II"/>
    <property type="evidence" value="ECO:0007669"/>
    <property type="project" value="TreeGrafter"/>
</dbReference>
<dbReference type="AlphaFoldDB" id="A0A9W6SU68"/>
<keyword evidence="2" id="KW-0479">Metal-binding</keyword>
<dbReference type="SUPFAM" id="SSF57701">
    <property type="entry name" value="Zn2/Cys6 DNA-binding domain"/>
    <property type="match status" value="1"/>
</dbReference>
<dbReference type="Pfam" id="PF04082">
    <property type="entry name" value="Fungal_trans"/>
    <property type="match status" value="1"/>
</dbReference>
<feature type="compositionally biased region" description="Basic and acidic residues" evidence="9">
    <location>
        <begin position="247"/>
        <end position="260"/>
    </location>
</feature>
<comment type="subcellular location">
    <subcellularLocation>
        <location evidence="1">Nucleus</location>
    </subcellularLocation>
</comment>
<keyword evidence="12" id="KW-1185">Reference proteome</keyword>
<reference evidence="11" key="1">
    <citation type="submission" date="2023-04" db="EMBL/GenBank/DDBJ databases">
        <title>Candida boidinii NBRC 10035.</title>
        <authorList>
            <person name="Ichikawa N."/>
            <person name="Sato H."/>
            <person name="Tonouchi N."/>
        </authorList>
    </citation>
    <scope>NUCLEOTIDE SEQUENCE</scope>
    <source>
        <strain evidence="11">NBRC 10035</strain>
    </source>
</reference>
<sequence>MGAPPGQAKFRITKPIITEKRKFQLLSYQENMDKIEKIAAEANIQKPKRRRKTGGKHQMSACCACKKKRKKCDGGYPRCSGCVSSGVKCTIVDGITGREIPRNHLETLENLISSLKSDCSSLKEVIEIQAVNLKSLETKNKKLENTIILDSLSSPSFPNQTNKSHSESGSIANSIFSKSHQTDTKDIFERYPPTIGENKDLTLEVGLLSFGSSETGFLGASSAYSIAKALSHSIGYRQFHKELDYYTNRRDNNKGNKDTESEQEADMELSFKGPTLQMGKKYLEAYKITVQCQYPFMDWDWVLEVFEDVVLNDSKNPEALFFIYMIFAIGCQLLDLHSKISTSINIKAYYNKAFESVGSIIEGSTLRTVQAYLIMSVFSQKMPDGTSIWQTTGLAIRTAVALGLHREPYSRKQKLANMRSFTTPTDTPSDEFQTASEYTGINSPELSDSYSKASDLKSRIFWSAYGMERINGLVLGRPFSIADIDIDAAYPVDNEENSIAIHVIRLRRMQSNICSFVYKAHKIIETPEEIDATRVQILLELNNWMSTFPAKSNPASTFETDNWSIISYHNSILLLLRPVILEVAKSKENSSPRLLEWFKVFTQSASAVCLNYKHLHSKGKLSYTWLSIHCCFVSGLSFLYCIWIDKSLKVLEWKRKSHIYDTITACSTILYVWAEKWDGAKLFRDTFDKLLKIVLSFDDRNPNVGMFLRRDSDECLKNGVFVEGSIGIDQYLSYDINKDFSTNNSNKNDSYGIIDQTDGGMLPSPFTSVETSKSQRVFEKKVKDDSLYDSHPKLKDANDEIENAKFQNHHNGCSTGRATEVLDFDSSLWEFLNSTGDRFLRDIFYEMEENLYL</sequence>
<evidence type="ECO:0000256" key="5">
    <source>
        <dbReference type="ARBA" id="ARBA00023125"/>
    </source>
</evidence>
<keyword evidence="3" id="KW-0862">Zinc</keyword>
<organism evidence="11 12">
    <name type="scientific">Candida boidinii</name>
    <name type="common">Yeast</name>
    <dbReference type="NCBI Taxonomy" id="5477"/>
    <lineage>
        <taxon>Eukaryota</taxon>
        <taxon>Fungi</taxon>
        <taxon>Dikarya</taxon>
        <taxon>Ascomycota</taxon>
        <taxon>Saccharomycotina</taxon>
        <taxon>Pichiomycetes</taxon>
        <taxon>Pichiales</taxon>
        <taxon>Pichiaceae</taxon>
        <taxon>Ogataea</taxon>
        <taxon>Ogataea/Candida clade</taxon>
    </lineage>
</organism>
<feature type="coiled-coil region" evidence="8">
    <location>
        <begin position="105"/>
        <end position="146"/>
    </location>
</feature>
<dbReference type="InterPro" id="IPR007219">
    <property type="entry name" value="XnlR_reg_dom"/>
</dbReference>
<dbReference type="GO" id="GO:0008270">
    <property type="term" value="F:zinc ion binding"/>
    <property type="evidence" value="ECO:0007669"/>
    <property type="project" value="InterPro"/>
</dbReference>
<evidence type="ECO:0000256" key="8">
    <source>
        <dbReference type="SAM" id="Coils"/>
    </source>
</evidence>
<comment type="caution">
    <text evidence="11">The sequence shown here is derived from an EMBL/GenBank/DDBJ whole genome shotgun (WGS) entry which is preliminary data.</text>
</comment>
<name>A0A9W6SU68_CANBO</name>
<evidence type="ECO:0000256" key="3">
    <source>
        <dbReference type="ARBA" id="ARBA00022833"/>
    </source>
</evidence>
<dbReference type="GO" id="GO:0006351">
    <property type="term" value="P:DNA-templated transcription"/>
    <property type="evidence" value="ECO:0007669"/>
    <property type="project" value="InterPro"/>
</dbReference>
<dbReference type="SMART" id="SM00066">
    <property type="entry name" value="GAL4"/>
    <property type="match status" value="1"/>
</dbReference>
<accession>A0A9W6SU68</accession>
<dbReference type="GO" id="GO:0043565">
    <property type="term" value="F:sequence-specific DNA binding"/>
    <property type="evidence" value="ECO:0007669"/>
    <property type="project" value="TreeGrafter"/>
</dbReference>
<feature type="region of interest" description="Disordered" evidence="9">
    <location>
        <begin position="420"/>
        <end position="440"/>
    </location>
</feature>
<keyword evidence="4" id="KW-0805">Transcription regulation</keyword>
<feature type="domain" description="Zn(2)-C6 fungal-type" evidence="10">
    <location>
        <begin position="61"/>
        <end position="91"/>
    </location>
</feature>
<dbReference type="CDD" id="cd12148">
    <property type="entry name" value="fungal_TF_MHR"/>
    <property type="match status" value="1"/>
</dbReference>
<dbReference type="GO" id="GO:0005634">
    <property type="term" value="C:nucleus"/>
    <property type="evidence" value="ECO:0007669"/>
    <property type="project" value="UniProtKB-SubCell"/>
</dbReference>
<dbReference type="GO" id="GO:0000981">
    <property type="term" value="F:DNA-binding transcription factor activity, RNA polymerase II-specific"/>
    <property type="evidence" value="ECO:0007669"/>
    <property type="project" value="InterPro"/>
</dbReference>
<dbReference type="SMART" id="SM00906">
    <property type="entry name" value="Fungal_trans"/>
    <property type="match status" value="1"/>
</dbReference>
<dbReference type="InterPro" id="IPR036864">
    <property type="entry name" value="Zn2-C6_fun-type_DNA-bd_sf"/>
</dbReference>
<dbReference type="PROSITE" id="PS50048">
    <property type="entry name" value="ZN2_CY6_FUNGAL_2"/>
    <property type="match status" value="1"/>
</dbReference>
<evidence type="ECO:0000256" key="9">
    <source>
        <dbReference type="SAM" id="MobiDB-lite"/>
    </source>
</evidence>
<keyword evidence="6" id="KW-0804">Transcription</keyword>
<keyword evidence="7" id="KW-0539">Nucleus</keyword>
<dbReference type="InterPro" id="IPR001138">
    <property type="entry name" value="Zn2Cys6_DnaBD"/>
</dbReference>
<proteinExistence type="predicted"/>
<dbReference type="Pfam" id="PF00172">
    <property type="entry name" value="Zn_clus"/>
    <property type="match status" value="1"/>
</dbReference>
<evidence type="ECO:0000256" key="2">
    <source>
        <dbReference type="ARBA" id="ARBA00022723"/>
    </source>
</evidence>
<gene>
    <name evidence="11" type="ORF">Cboi02_000048100</name>
</gene>
<keyword evidence="8" id="KW-0175">Coiled coil</keyword>
<evidence type="ECO:0000313" key="11">
    <source>
        <dbReference type="EMBL" id="GME67049.1"/>
    </source>
</evidence>
<evidence type="ECO:0000256" key="4">
    <source>
        <dbReference type="ARBA" id="ARBA00023015"/>
    </source>
</evidence>
<dbReference type="PANTHER" id="PTHR47782:SF12">
    <property type="entry name" value="ZN(II)2CYS6 TRANSCRIPTION FACTOR (EUROFUNG)"/>
    <property type="match status" value="1"/>
</dbReference>
<dbReference type="PROSITE" id="PS00463">
    <property type="entry name" value="ZN2_CY6_FUNGAL_1"/>
    <property type="match status" value="1"/>
</dbReference>
<evidence type="ECO:0000256" key="7">
    <source>
        <dbReference type="ARBA" id="ARBA00023242"/>
    </source>
</evidence>
<evidence type="ECO:0000313" key="12">
    <source>
        <dbReference type="Proteomes" id="UP001165120"/>
    </source>
</evidence>
<protein>
    <submittedName>
        <fullName evidence="11">Unnamed protein product</fullName>
    </submittedName>
</protein>
<evidence type="ECO:0000256" key="6">
    <source>
        <dbReference type="ARBA" id="ARBA00023163"/>
    </source>
</evidence>